<comment type="caution">
    <text evidence="4">The sequence shown here is derived from an EMBL/GenBank/DDBJ whole genome shotgun (WGS) entry which is preliminary data.</text>
</comment>
<evidence type="ECO:0008006" key="6">
    <source>
        <dbReference type="Google" id="ProtNLM"/>
    </source>
</evidence>
<keyword evidence="2" id="KW-0663">Pyridoxal phosphate</keyword>
<comment type="cofactor">
    <cofactor evidence="1">
        <name>pyridoxal 5'-phosphate</name>
        <dbReference type="ChEBI" id="CHEBI:597326"/>
    </cofactor>
</comment>
<accession>A0A1F7XJL1</accession>
<dbReference type="Gene3D" id="3.40.640.10">
    <property type="entry name" value="Type I PLP-dependent aspartate aminotransferase-like (Major domain)"/>
    <property type="match status" value="1"/>
</dbReference>
<protein>
    <recommendedName>
        <fullName evidence="6">Aminotransferase class I/classII domain-containing protein</fullName>
    </recommendedName>
</protein>
<dbReference type="InterPro" id="IPR015424">
    <property type="entry name" value="PyrdxlP-dep_Trfase"/>
</dbReference>
<dbReference type="PANTHER" id="PTHR42735:SF6">
    <property type="entry name" value="SPHINGOSINE-1-PHOSPHATE LYASE 1"/>
    <property type="match status" value="1"/>
</dbReference>
<organism evidence="4 5">
    <name type="scientific">Candidatus Woesebacteria bacterium RBG_16_42_24</name>
    <dbReference type="NCBI Taxonomy" id="1802485"/>
    <lineage>
        <taxon>Bacteria</taxon>
        <taxon>Candidatus Woeseibacteriota</taxon>
    </lineage>
</organism>
<sequence>MRGNFFEKYLKYFNIDPFRFPNKPQGYKTLLYLNFVNLFLFNKRGAIFGPFVKPANWLSTYAWKKFIKYNHFHFGEFVKSGKSSGLDTFERLAIRKLASLYRAESKAVSGMILSGASEGNAYAISLGKAFFENQQIRNILILKTAITHDSIDKSAYLMEIPTTNVGLDKNYGISIELLTKMVLRLAKGKQLGILLPLTLGYKITGTSDDYLKVLKLVNLLSKKYKQLKFYIWFDAAFEGLTRPITDKFLPFDSKYVQAVVLDAHKLFFAPYPSGVILFRKNLIFNNERLSAGFAESRSSLPGLALWAAIQSLGKEGIKKIVNDSQSVRSYFADKVKKCGLVLEAISPPHSLSLMLIVNKNKFPYLLALQQNFPISCNKMIVKNLSKNPICFVKIYFFPDFNKYQADLLLKKFESVDNEKE</sequence>
<evidence type="ECO:0000313" key="5">
    <source>
        <dbReference type="Proteomes" id="UP000177382"/>
    </source>
</evidence>
<dbReference type="Proteomes" id="UP000177382">
    <property type="component" value="Unassembled WGS sequence"/>
</dbReference>
<evidence type="ECO:0000256" key="2">
    <source>
        <dbReference type="ARBA" id="ARBA00022898"/>
    </source>
</evidence>
<dbReference type="SUPFAM" id="SSF53383">
    <property type="entry name" value="PLP-dependent transferases"/>
    <property type="match status" value="1"/>
</dbReference>
<dbReference type="EMBL" id="MGFX01000006">
    <property type="protein sequence ID" value="OGM15234.1"/>
    <property type="molecule type" value="Genomic_DNA"/>
</dbReference>
<evidence type="ECO:0000313" key="4">
    <source>
        <dbReference type="EMBL" id="OGM15234.1"/>
    </source>
</evidence>
<dbReference type="PANTHER" id="PTHR42735">
    <property type="match status" value="1"/>
</dbReference>
<dbReference type="STRING" id="1802485.A2V97_01205"/>
<gene>
    <name evidence="4" type="ORF">A2V97_01205</name>
</gene>
<proteinExistence type="predicted"/>
<dbReference type="AlphaFoldDB" id="A0A1F7XJL1"/>
<evidence type="ECO:0000256" key="1">
    <source>
        <dbReference type="ARBA" id="ARBA00001933"/>
    </source>
</evidence>
<reference evidence="4 5" key="1">
    <citation type="journal article" date="2016" name="Nat. Commun.">
        <title>Thousands of microbial genomes shed light on interconnected biogeochemical processes in an aquifer system.</title>
        <authorList>
            <person name="Anantharaman K."/>
            <person name="Brown C.T."/>
            <person name="Hug L.A."/>
            <person name="Sharon I."/>
            <person name="Castelle C.J."/>
            <person name="Probst A.J."/>
            <person name="Thomas B.C."/>
            <person name="Singh A."/>
            <person name="Wilkins M.J."/>
            <person name="Karaoz U."/>
            <person name="Brodie E.L."/>
            <person name="Williams K.H."/>
            <person name="Hubbard S.S."/>
            <person name="Banfield J.F."/>
        </authorList>
    </citation>
    <scope>NUCLEOTIDE SEQUENCE [LARGE SCALE GENOMIC DNA]</scope>
</reference>
<dbReference type="InterPro" id="IPR015421">
    <property type="entry name" value="PyrdxlP-dep_Trfase_major"/>
</dbReference>
<keyword evidence="3" id="KW-0456">Lyase</keyword>
<evidence type="ECO:0000256" key="3">
    <source>
        <dbReference type="ARBA" id="ARBA00023239"/>
    </source>
</evidence>
<name>A0A1F7XJL1_9BACT</name>
<dbReference type="InterPro" id="IPR050477">
    <property type="entry name" value="GrpII_AminoAcid_Decarb"/>
</dbReference>